<dbReference type="STRING" id="644282.Deba_1907"/>
<name>E1QL07_DESB2</name>
<reference evidence="3 4" key="1">
    <citation type="journal article" date="2010" name="Stand. Genomic Sci.">
        <title>Complete genome sequence of Desulfarculus baarsii type strain (2st14).</title>
        <authorList>
            <person name="Sun H."/>
            <person name="Spring S."/>
            <person name="Lapidus A."/>
            <person name="Davenport K."/>
            <person name="Del Rio T.G."/>
            <person name="Tice H."/>
            <person name="Nolan M."/>
            <person name="Copeland A."/>
            <person name="Cheng J.F."/>
            <person name="Lucas S."/>
            <person name="Tapia R."/>
            <person name="Goodwin L."/>
            <person name="Pitluck S."/>
            <person name="Ivanova N."/>
            <person name="Pagani I."/>
            <person name="Mavromatis K."/>
            <person name="Ovchinnikova G."/>
            <person name="Pati A."/>
            <person name="Chen A."/>
            <person name="Palaniappan K."/>
            <person name="Hauser L."/>
            <person name="Chang Y.J."/>
            <person name="Jeffries C.D."/>
            <person name="Detter J.C."/>
            <person name="Han C."/>
            <person name="Rohde M."/>
            <person name="Brambilla E."/>
            <person name="Goker M."/>
            <person name="Woyke T."/>
            <person name="Bristow J."/>
            <person name="Eisen J.A."/>
            <person name="Markowitz V."/>
            <person name="Hugenholtz P."/>
            <person name="Kyrpides N.C."/>
            <person name="Klenk H.P."/>
            <person name="Land M."/>
        </authorList>
    </citation>
    <scope>NUCLEOTIDE SEQUENCE [LARGE SCALE GENOMIC DNA]</scope>
    <source>
        <strain evidence="4">ATCC 33931 / DSM 2075 / LMG 7858 / VKM B-1802 / 2st14</strain>
    </source>
</reference>
<evidence type="ECO:0000313" key="4">
    <source>
        <dbReference type="Proteomes" id="UP000009047"/>
    </source>
</evidence>
<dbReference type="EMBL" id="CP002085">
    <property type="protein sequence ID" value="ADK85272.1"/>
    <property type="molecule type" value="Genomic_DNA"/>
</dbReference>
<dbReference type="KEGG" id="dbr:Deba_1907"/>
<sequence length="55" mass="6226">MFGIESLELAWAYILCILASLLCVVYGVVKWNETGPPSGELRNESAKQRKKRKKT</sequence>
<feature type="region of interest" description="Disordered" evidence="1">
    <location>
        <begin position="32"/>
        <end position="55"/>
    </location>
</feature>
<evidence type="ECO:0000256" key="1">
    <source>
        <dbReference type="SAM" id="MobiDB-lite"/>
    </source>
</evidence>
<keyword evidence="2" id="KW-1133">Transmembrane helix</keyword>
<dbReference type="NCBIfam" id="NF045580">
    <property type="entry name" value="symport_access"/>
    <property type="match status" value="1"/>
</dbReference>
<keyword evidence="4" id="KW-1185">Reference proteome</keyword>
<dbReference type="RefSeq" id="WP_013258713.1">
    <property type="nucleotide sequence ID" value="NC_014365.1"/>
</dbReference>
<proteinExistence type="predicted"/>
<keyword evidence="2" id="KW-0812">Transmembrane</keyword>
<dbReference type="HOGENOM" id="CLU_212015_0_0_7"/>
<protein>
    <submittedName>
        <fullName evidence="3">Uncharacterized protein</fullName>
    </submittedName>
</protein>
<dbReference type="AlphaFoldDB" id="E1QL07"/>
<dbReference type="Proteomes" id="UP000009047">
    <property type="component" value="Chromosome"/>
</dbReference>
<accession>E1QL07</accession>
<dbReference type="InterPro" id="IPR054615">
    <property type="entry name" value="Symport_access"/>
</dbReference>
<evidence type="ECO:0000313" key="3">
    <source>
        <dbReference type="EMBL" id="ADK85272.1"/>
    </source>
</evidence>
<feature type="transmembrane region" description="Helical" evidence="2">
    <location>
        <begin position="9"/>
        <end position="29"/>
    </location>
</feature>
<evidence type="ECO:0000256" key="2">
    <source>
        <dbReference type="SAM" id="Phobius"/>
    </source>
</evidence>
<organism evidence="3 4">
    <name type="scientific">Desulfarculus baarsii (strain ATCC 33931 / DSM 2075 / LMG 7858 / VKM B-1802 / 2st14)</name>
    <dbReference type="NCBI Taxonomy" id="644282"/>
    <lineage>
        <taxon>Bacteria</taxon>
        <taxon>Pseudomonadati</taxon>
        <taxon>Thermodesulfobacteriota</taxon>
        <taxon>Desulfarculia</taxon>
        <taxon>Desulfarculales</taxon>
        <taxon>Desulfarculaceae</taxon>
        <taxon>Desulfarculus</taxon>
    </lineage>
</organism>
<gene>
    <name evidence="3" type="ordered locus">Deba_1907</name>
</gene>
<keyword evidence="2" id="KW-0472">Membrane</keyword>